<reference evidence="1" key="1">
    <citation type="submission" date="2024-04" db="EMBL/GenBank/DDBJ databases">
        <authorList>
            <consortium name="Molecular Ecology Group"/>
        </authorList>
    </citation>
    <scope>NUCLEOTIDE SEQUENCE</scope>
</reference>
<accession>A0AAV2NTS7</accession>
<sequence length="97" mass="10855">MYSGLNAARGLRDIEAWKYKSNEPESPVAHARAHCCARDGRCAEIKIVLRDDVNRPSVSDDIPAIDNSRQSSERIRSATLRAISRGIKRESALRFSD</sequence>
<dbReference type="EMBL" id="OZ034827">
    <property type="protein sequence ID" value="CAL1682765.1"/>
    <property type="molecule type" value="Genomic_DNA"/>
</dbReference>
<dbReference type="Proteomes" id="UP001497644">
    <property type="component" value="Chromosome 4"/>
</dbReference>
<evidence type="ECO:0000313" key="1">
    <source>
        <dbReference type="EMBL" id="CAL1682765.1"/>
    </source>
</evidence>
<organism evidence="1 2">
    <name type="scientific">Lasius platythorax</name>
    <dbReference type="NCBI Taxonomy" id="488582"/>
    <lineage>
        <taxon>Eukaryota</taxon>
        <taxon>Metazoa</taxon>
        <taxon>Ecdysozoa</taxon>
        <taxon>Arthropoda</taxon>
        <taxon>Hexapoda</taxon>
        <taxon>Insecta</taxon>
        <taxon>Pterygota</taxon>
        <taxon>Neoptera</taxon>
        <taxon>Endopterygota</taxon>
        <taxon>Hymenoptera</taxon>
        <taxon>Apocrita</taxon>
        <taxon>Aculeata</taxon>
        <taxon>Formicoidea</taxon>
        <taxon>Formicidae</taxon>
        <taxon>Formicinae</taxon>
        <taxon>Lasius</taxon>
        <taxon>Lasius</taxon>
    </lineage>
</organism>
<gene>
    <name evidence="1" type="ORF">LPLAT_LOCUS8643</name>
</gene>
<keyword evidence="2" id="KW-1185">Reference proteome</keyword>
<proteinExistence type="predicted"/>
<evidence type="ECO:0000313" key="2">
    <source>
        <dbReference type="Proteomes" id="UP001497644"/>
    </source>
</evidence>
<name>A0AAV2NTS7_9HYME</name>
<dbReference type="AlphaFoldDB" id="A0AAV2NTS7"/>
<protein>
    <submittedName>
        <fullName evidence="1">Uncharacterized protein</fullName>
    </submittedName>
</protein>